<sequence>MSPDSLLLLQSGRGIMNQVTLLKLASRKARVKHSSSILSVATIPHFRISTSLAQLFMNSATPSLSVSITSALALKPSTIYILRIDNIRTRQRWHIRRCFSEFCELREKLLSLIDDQMAEYLTSLELEKPEDSALTQSSNITSSTSTTSSVNSYRESPRQYSAPPPADRFAYVFKQFPPRKLFRSRSKRVIETRSLALNCFLQQTLEIVEVVRQRQLITISYSMMSHIETFLDCKAHSVNNRDQTKRKSKAVSPISAKRSPAAMFRTPSFNHSPFVSTPAITMPQPDLQCLLNTSRYNLKSRDQDNDIKDGGQQFNNLDFTQRFYREFGRQDERAEIYGVDLDEDEAQVLTKARSAMLERETHERKLYHTGSHFPMLESAHVSAEMWERRMEIPSHRNALYRKPESKTSILLRKISEPATNRRLHRRQSNYRRRVQH</sequence>
<dbReference type="SUPFAM" id="SSF64268">
    <property type="entry name" value="PX domain"/>
    <property type="match status" value="1"/>
</dbReference>
<feature type="region of interest" description="Disordered" evidence="1">
    <location>
        <begin position="132"/>
        <end position="162"/>
    </location>
</feature>
<dbReference type="RefSeq" id="XP_067822024.1">
    <property type="nucleotide sequence ID" value="XM_067962773.1"/>
</dbReference>
<dbReference type="InterPro" id="IPR036871">
    <property type="entry name" value="PX_dom_sf"/>
</dbReference>
<feature type="compositionally biased region" description="Basic residues" evidence="1">
    <location>
        <begin position="421"/>
        <end position="436"/>
    </location>
</feature>
<feature type="domain" description="PX" evidence="2">
    <location>
        <begin position="58"/>
        <end position="227"/>
    </location>
</feature>
<dbReference type="AlphaFoldDB" id="A0A976IIR5"/>
<evidence type="ECO:0000313" key="4">
    <source>
        <dbReference type="Proteomes" id="UP000294530"/>
    </source>
</evidence>
<comment type="caution">
    <text evidence="3">The sequence shown here is derived from an EMBL/GenBank/DDBJ whole genome shotgun (WGS) entry which is preliminary data.</text>
</comment>
<organism evidence="3 4">
    <name type="scientific">Bremia lactucae</name>
    <name type="common">Lettuce downy mildew</name>
    <dbReference type="NCBI Taxonomy" id="4779"/>
    <lineage>
        <taxon>Eukaryota</taxon>
        <taxon>Sar</taxon>
        <taxon>Stramenopiles</taxon>
        <taxon>Oomycota</taxon>
        <taxon>Peronosporomycetes</taxon>
        <taxon>Peronosporales</taxon>
        <taxon>Peronosporaceae</taxon>
        <taxon>Bremia</taxon>
    </lineage>
</organism>
<dbReference type="EMBL" id="SHOA02000010">
    <property type="protein sequence ID" value="TDH72525.1"/>
    <property type="molecule type" value="Genomic_DNA"/>
</dbReference>
<dbReference type="OrthoDB" id="163036at2759"/>
<evidence type="ECO:0000259" key="2">
    <source>
        <dbReference type="PROSITE" id="PS50195"/>
    </source>
</evidence>
<dbReference type="InterPro" id="IPR001683">
    <property type="entry name" value="PX_dom"/>
</dbReference>
<dbReference type="Gene3D" id="3.30.1520.10">
    <property type="entry name" value="Phox-like domain"/>
    <property type="match status" value="1"/>
</dbReference>
<protein>
    <recommendedName>
        <fullName evidence="2">PX domain-containing protein</fullName>
    </recommendedName>
</protein>
<proteinExistence type="predicted"/>
<name>A0A976IIR5_BRELC</name>
<reference evidence="3 4" key="1">
    <citation type="journal article" date="2021" name="Genome Biol.">
        <title>AFLAP: assembly-free linkage analysis pipeline using k-mers from genome sequencing data.</title>
        <authorList>
            <person name="Fletcher K."/>
            <person name="Zhang L."/>
            <person name="Gil J."/>
            <person name="Han R."/>
            <person name="Cavanaugh K."/>
            <person name="Michelmore R."/>
        </authorList>
    </citation>
    <scope>NUCLEOTIDE SEQUENCE [LARGE SCALE GENOMIC DNA]</scope>
    <source>
        <strain evidence="3 4">SF5</strain>
    </source>
</reference>
<accession>A0A976IIR5</accession>
<evidence type="ECO:0000256" key="1">
    <source>
        <dbReference type="SAM" id="MobiDB-lite"/>
    </source>
</evidence>
<dbReference type="KEGG" id="blac:94348444"/>
<dbReference type="GeneID" id="94348444"/>
<feature type="compositionally biased region" description="Low complexity" evidence="1">
    <location>
        <begin position="135"/>
        <end position="152"/>
    </location>
</feature>
<keyword evidence="4" id="KW-1185">Reference proteome</keyword>
<dbReference type="Proteomes" id="UP000294530">
    <property type="component" value="Unassembled WGS sequence"/>
</dbReference>
<evidence type="ECO:0000313" key="3">
    <source>
        <dbReference type="EMBL" id="TDH72525.1"/>
    </source>
</evidence>
<feature type="region of interest" description="Disordered" evidence="1">
    <location>
        <begin position="417"/>
        <end position="436"/>
    </location>
</feature>
<gene>
    <name evidence="3" type="ORF">CCR75_004687</name>
</gene>
<dbReference type="GO" id="GO:0035091">
    <property type="term" value="F:phosphatidylinositol binding"/>
    <property type="evidence" value="ECO:0007669"/>
    <property type="project" value="InterPro"/>
</dbReference>
<dbReference type="PROSITE" id="PS50195">
    <property type="entry name" value="PX"/>
    <property type="match status" value="1"/>
</dbReference>